<name>A0A2V3IUV5_9FLOR</name>
<dbReference type="EMBL" id="NBIV01000050">
    <property type="protein sequence ID" value="PXF45916.1"/>
    <property type="molecule type" value="Genomic_DNA"/>
</dbReference>
<dbReference type="Gene3D" id="2.40.160.10">
    <property type="entry name" value="Porin"/>
    <property type="match status" value="1"/>
</dbReference>
<dbReference type="AlphaFoldDB" id="A0A2V3IUV5"/>
<dbReference type="Pfam" id="PF01459">
    <property type="entry name" value="Porin_3"/>
    <property type="match status" value="1"/>
</dbReference>
<dbReference type="CDD" id="cd07306">
    <property type="entry name" value="Porin3_VDAC"/>
    <property type="match status" value="1"/>
</dbReference>
<reference evidence="1 2" key="1">
    <citation type="journal article" date="2018" name="Mol. Biol. Evol.">
        <title>Analysis of the draft genome of the red seaweed Gracilariopsis chorda provides insights into genome size evolution in Rhodophyta.</title>
        <authorList>
            <person name="Lee J."/>
            <person name="Yang E.C."/>
            <person name="Graf L."/>
            <person name="Yang J.H."/>
            <person name="Qiu H."/>
            <person name="Zel Zion U."/>
            <person name="Chan C.X."/>
            <person name="Stephens T.G."/>
            <person name="Weber A.P.M."/>
            <person name="Boo G.H."/>
            <person name="Boo S.M."/>
            <person name="Kim K.M."/>
            <person name="Shin Y."/>
            <person name="Jung M."/>
            <person name="Lee S.J."/>
            <person name="Yim H.S."/>
            <person name="Lee J.H."/>
            <person name="Bhattacharya D."/>
            <person name="Yoon H.S."/>
        </authorList>
    </citation>
    <scope>NUCLEOTIDE SEQUENCE [LARGE SCALE GENOMIC DNA]</scope>
    <source>
        <strain evidence="1 2">SKKU-2015</strain>
        <tissue evidence="1">Whole body</tissue>
    </source>
</reference>
<dbReference type="GO" id="GO:0005741">
    <property type="term" value="C:mitochondrial outer membrane"/>
    <property type="evidence" value="ECO:0007669"/>
    <property type="project" value="InterPro"/>
</dbReference>
<dbReference type="STRING" id="448386.A0A2V3IUV5"/>
<dbReference type="InterPro" id="IPR027246">
    <property type="entry name" value="Porin_Euk/Tom40"/>
</dbReference>
<sequence>MSSSAPPPKPQMKQYSDIGKIAKKLLTDDYIFTNKLKVTSMTPDGISYTITGVHNSKIEQIDAEISGKCKVKGVDFTGKAFTNGKLPTLEVKYNTTDAQGRKATLTGLFGKELRTGTAELLGGPVGVKIAGDAVSSDVYGSLAVALTSDKYDGFIIAGAESSYNINAKELGKTSYGLSLFDGKESEVSLHATNRMQKAMLSYSHHVRHGFSAAAQIQHDFPEKRTQIALGAAYRLDGATAVKGKVDMDGFVALTYLQDIRPNTKLIMSSKFDPSKLDNAKVGVSLTVE</sequence>
<accession>A0A2V3IUV5</accession>
<dbReference type="Proteomes" id="UP000247409">
    <property type="component" value="Unassembled WGS sequence"/>
</dbReference>
<protein>
    <submittedName>
        <fullName evidence="1">Mitochondrial outer membrane protein porin 3</fullName>
    </submittedName>
</protein>
<proteinExistence type="predicted"/>
<evidence type="ECO:0000313" key="1">
    <source>
        <dbReference type="EMBL" id="PXF45916.1"/>
    </source>
</evidence>
<keyword evidence="2" id="KW-1185">Reference proteome</keyword>
<dbReference type="InterPro" id="IPR023614">
    <property type="entry name" value="Porin_dom_sf"/>
</dbReference>
<dbReference type="InterPro" id="IPR001925">
    <property type="entry name" value="Porin_Euk"/>
</dbReference>
<dbReference type="OrthoDB" id="7827681at2759"/>
<dbReference type="PANTHER" id="PTHR11743:SF70">
    <property type="entry name" value="GH26960P-RELATED"/>
    <property type="match status" value="1"/>
</dbReference>
<dbReference type="PRINTS" id="PR00185">
    <property type="entry name" value="EUKARYTPORIN"/>
</dbReference>
<organism evidence="1 2">
    <name type="scientific">Gracilariopsis chorda</name>
    <dbReference type="NCBI Taxonomy" id="448386"/>
    <lineage>
        <taxon>Eukaryota</taxon>
        <taxon>Rhodophyta</taxon>
        <taxon>Florideophyceae</taxon>
        <taxon>Rhodymeniophycidae</taxon>
        <taxon>Gracilariales</taxon>
        <taxon>Gracilariaceae</taxon>
        <taxon>Gracilariopsis</taxon>
    </lineage>
</organism>
<dbReference type="PANTHER" id="PTHR11743">
    <property type="entry name" value="VOLTAGE-DEPENDENT ANION-SELECTIVE CHANNEL"/>
    <property type="match status" value="1"/>
</dbReference>
<dbReference type="GO" id="GO:0008308">
    <property type="term" value="F:voltage-gated monoatomic anion channel activity"/>
    <property type="evidence" value="ECO:0007669"/>
    <property type="project" value="InterPro"/>
</dbReference>
<gene>
    <name evidence="1" type="ORF">BWQ96_04351</name>
</gene>
<comment type="caution">
    <text evidence="1">The sequence shown here is derived from an EMBL/GenBank/DDBJ whole genome shotgun (WGS) entry which is preliminary data.</text>
</comment>
<evidence type="ECO:0000313" key="2">
    <source>
        <dbReference type="Proteomes" id="UP000247409"/>
    </source>
</evidence>